<reference evidence="1 2" key="1">
    <citation type="submission" date="2016-10" db="EMBL/GenBank/DDBJ databases">
        <authorList>
            <person name="de Groot N.N."/>
        </authorList>
    </citation>
    <scope>NUCLEOTIDE SEQUENCE [LARGE SCALE GENOMIC DNA]</scope>
    <source>
        <strain evidence="1 2">CGMCC 1.7054</strain>
    </source>
</reference>
<dbReference type="EMBL" id="FPCG01000024">
    <property type="protein sequence ID" value="SFV25179.1"/>
    <property type="molecule type" value="Genomic_DNA"/>
</dbReference>
<dbReference type="Proteomes" id="UP000198881">
    <property type="component" value="Unassembled WGS sequence"/>
</dbReference>
<sequence>MGGAGSAQAITSNTAFDGIMNRFQQSRYFQDQEKTRANIASNIEFTGIGGAYSANVKAQNRQSGQQYAEQKGLGRNKIYDIPNATPAGQKTRLIVTNNTWTTVTVSIKGWYRTN</sequence>
<evidence type="ECO:0000313" key="2">
    <source>
        <dbReference type="Proteomes" id="UP000198881"/>
    </source>
</evidence>
<dbReference type="AlphaFoldDB" id="A0A1I7MTJ0"/>
<proteinExistence type="predicted"/>
<gene>
    <name evidence="1" type="ORF">SAMN04487966_1245</name>
</gene>
<name>A0A1I7MTJ0_9MICC</name>
<organism evidence="1 2">
    <name type="scientific">Micrococcus terreus</name>
    <dbReference type="NCBI Taxonomy" id="574650"/>
    <lineage>
        <taxon>Bacteria</taxon>
        <taxon>Bacillati</taxon>
        <taxon>Actinomycetota</taxon>
        <taxon>Actinomycetes</taxon>
        <taxon>Micrococcales</taxon>
        <taxon>Micrococcaceae</taxon>
        <taxon>Micrococcus</taxon>
    </lineage>
</organism>
<protein>
    <submittedName>
        <fullName evidence="1">Uncharacterized protein</fullName>
    </submittedName>
</protein>
<evidence type="ECO:0000313" key="1">
    <source>
        <dbReference type="EMBL" id="SFV25179.1"/>
    </source>
</evidence>
<keyword evidence="2" id="KW-1185">Reference proteome</keyword>
<accession>A0A1I7MTJ0</accession>
<dbReference type="STRING" id="574650.SAMN04487966_1245"/>
<dbReference type="RefSeq" id="WP_091699742.1">
    <property type="nucleotide sequence ID" value="NZ_FPCG01000024.1"/>
</dbReference>